<dbReference type="EMBL" id="SACP01000006">
    <property type="protein sequence ID" value="RVU19377.1"/>
    <property type="molecule type" value="Genomic_DNA"/>
</dbReference>
<keyword evidence="4" id="KW-0812">Transmembrane</keyword>
<dbReference type="Gene3D" id="1.10.287.950">
    <property type="entry name" value="Methyl-accepting chemotaxis protein"/>
    <property type="match status" value="1"/>
</dbReference>
<keyword evidence="4" id="KW-0472">Membrane</keyword>
<comment type="caution">
    <text evidence="7">The sequence shown here is derived from an EMBL/GenBank/DDBJ whole genome shotgun (WGS) entry which is preliminary data.</text>
</comment>
<evidence type="ECO:0000256" key="3">
    <source>
        <dbReference type="PROSITE-ProRule" id="PRU00284"/>
    </source>
</evidence>
<dbReference type="RefSeq" id="WP_127728312.1">
    <property type="nucleotide sequence ID" value="NZ_SACP01000006.1"/>
</dbReference>
<dbReference type="AlphaFoldDB" id="A0A3S2YU95"/>
<dbReference type="Proteomes" id="UP000286997">
    <property type="component" value="Unassembled WGS sequence"/>
</dbReference>
<proteinExistence type="inferred from homology"/>
<feature type="transmembrane region" description="Helical" evidence="4">
    <location>
        <begin position="321"/>
        <end position="344"/>
    </location>
</feature>
<dbReference type="InterPro" id="IPR004089">
    <property type="entry name" value="MCPsignal_dom"/>
</dbReference>
<dbReference type="GO" id="GO:0007165">
    <property type="term" value="P:signal transduction"/>
    <property type="evidence" value="ECO:0007669"/>
    <property type="project" value="UniProtKB-KW"/>
</dbReference>
<feature type="domain" description="HAMP" evidence="6">
    <location>
        <begin position="344"/>
        <end position="397"/>
    </location>
</feature>
<evidence type="ECO:0000256" key="1">
    <source>
        <dbReference type="ARBA" id="ARBA00023224"/>
    </source>
</evidence>
<comment type="similarity">
    <text evidence="2">Belongs to the methyl-accepting chemotaxis (MCP) protein family.</text>
</comment>
<reference evidence="7 8" key="1">
    <citation type="submission" date="2019-01" db="EMBL/GenBank/DDBJ databases">
        <authorList>
            <person name="Chen W.-M."/>
        </authorList>
    </citation>
    <scope>NUCLEOTIDE SEQUENCE [LARGE SCALE GENOMIC DNA]</scope>
    <source>
        <strain evidence="7 8">TER-1</strain>
    </source>
</reference>
<dbReference type="Gene3D" id="1.10.8.500">
    <property type="entry name" value="HAMP domain in histidine kinase"/>
    <property type="match status" value="1"/>
</dbReference>
<name>A0A3S2YU95_9HYPH</name>
<evidence type="ECO:0000313" key="7">
    <source>
        <dbReference type="EMBL" id="RVU19377.1"/>
    </source>
</evidence>
<dbReference type="Pfam" id="PF00015">
    <property type="entry name" value="MCPsignal"/>
    <property type="match status" value="1"/>
</dbReference>
<accession>A0A3S2YU95</accession>
<evidence type="ECO:0000256" key="2">
    <source>
        <dbReference type="ARBA" id="ARBA00029447"/>
    </source>
</evidence>
<protein>
    <submittedName>
        <fullName evidence="7">HAMP domain-containing protein</fullName>
    </submittedName>
</protein>
<feature type="domain" description="Methyl-accepting transducer" evidence="5">
    <location>
        <begin position="431"/>
        <end position="674"/>
    </location>
</feature>
<dbReference type="InterPro" id="IPR003660">
    <property type="entry name" value="HAMP_dom"/>
</dbReference>
<evidence type="ECO:0000259" key="5">
    <source>
        <dbReference type="PROSITE" id="PS50111"/>
    </source>
</evidence>
<evidence type="ECO:0000256" key="4">
    <source>
        <dbReference type="SAM" id="Phobius"/>
    </source>
</evidence>
<gene>
    <name evidence="7" type="ORF">EOE48_08230</name>
</gene>
<dbReference type="PANTHER" id="PTHR32089:SF112">
    <property type="entry name" value="LYSOZYME-LIKE PROTEIN-RELATED"/>
    <property type="match status" value="1"/>
</dbReference>
<dbReference type="PANTHER" id="PTHR32089">
    <property type="entry name" value="METHYL-ACCEPTING CHEMOTAXIS PROTEIN MCPB"/>
    <property type="match status" value="1"/>
</dbReference>
<dbReference type="PROSITE" id="PS50111">
    <property type="entry name" value="CHEMOTAXIS_TRANSDUC_2"/>
    <property type="match status" value="1"/>
</dbReference>
<evidence type="ECO:0000313" key="8">
    <source>
        <dbReference type="Proteomes" id="UP000286997"/>
    </source>
</evidence>
<dbReference type="SMART" id="SM00304">
    <property type="entry name" value="HAMP"/>
    <property type="match status" value="1"/>
</dbReference>
<sequence length="694" mass="71436">MTIKRWLTAVILTFSVIVVAMCGRNLSLAYISAAAAERVSALASADRAMLKTLAEMRFERGAMLSALPLDTQAAAANLKDIAARRAAMQATWSAFQARLAGEDQPAIVEARAGLERAYDGWVRARERFDAAMAQPPAARDKGLTEAINAQGETLIAAFDRAMAAVEAGILAVDPTLNGLILARAMSWASRTFAGNAHIIINGVLGQNRAVAPGEQQDFIAFSRQSEFAFGVVRNLFAGTAPPALQTAIENADARYFAGPFAERTRGLFAGLADPTRPRPTVAESRRESSPALAAIAEVPLAAVAELDAAAVARAEQARRSLVLYAGLLVAALALAGATLVLVVVRLARPLAAMTAAMVRLAEGDTAVAVPGRGRRDEVGAMAAAVAVFKESLARNRTLQEDAALARAGVEAQRRTAMRALADDIETRIGGFVGTLAQAAASLEGRAAAMAEAARDTDGRAVSVAATAQHTSGNVGSVAAAAEQMIATAREIGAQTTTSADLVVTAVADARATDTTVQALETGTQRIGQVVAMISAIAGQTNLLALNATIEAARAGEAGRGFAVVAAEVKALAEQTARATEEITTQIGQIRQAAQDSAAAIGGIGATLDRVNATTVAVSAAIEQQQATMQEVVRHVSEAAAGTGEVSHSIALVQAQAGETGHVAGEVAHAARDLSAGAADLRRELDGFLAGIRAA</sequence>
<dbReference type="OrthoDB" id="3289104at2"/>
<dbReference type="SUPFAM" id="SSF58104">
    <property type="entry name" value="Methyl-accepting chemotaxis protein (MCP) signaling domain"/>
    <property type="match status" value="1"/>
</dbReference>
<dbReference type="Pfam" id="PF00672">
    <property type="entry name" value="HAMP"/>
    <property type="match status" value="1"/>
</dbReference>
<keyword evidence="8" id="KW-1185">Reference proteome</keyword>
<organism evidence="7 8">
    <name type="scientific">Methylobacterium oryzihabitans</name>
    <dbReference type="NCBI Taxonomy" id="2499852"/>
    <lineage>
        <taxon>Bacteria</taxon>
        <taxon>Pseudomonadati</taxon>
        <taxon>Pseudomonadota</taxon>
        <taxon>Alphaproteobacteria</taxon>
        <taxon>Hyphomicrobiales</taxon>
        <taxon>Methylobacteriaceae</taxon>
        <taxon>Methylobacterium</taxon>
    </lineage>
</organism>
<keyword evidence="4" id="KW-1133">Transmembrane helix</keyword>
<keyword evidence="1 3" id="KW-0807">Transducer</keyword>
<dbReference type="GO" id="GO:0016020">
    <property type="term" value="C:membrane"/>
    <property type="evidence" value="ECO:0007669"/>
    <property type="project" value="InterPro"/>
</dbReference>
<evidence type="ECO:0000259" key="6">
    <source>
        <dbReference type="PROSITE" id="PS50885"/>
    </source>
</evidence>
<dbReference type="SMART" id="SM00283">
    <property type="entry name" value="MA"/>
    <property type="match status" value="1"/>
</dbReference>
<dbReference type="PROSITE" id="PS50885">
    <property type="entry name" value="HAMP"/>
    <property type="match status" value="1"/>
</dbReference>